<reference evidence="2 3" key="1">
    <citation type="journal article" date="2012" name="Nucleic Acids Res.">
        <title>Sequencing of the smallest Apicomplexan genome from the human pathogen Babesia microti.</title>
        <authorList>
            <person name="Cornillot E."/>
            <person name="Hadj-Kaddour K."/>
            <person name="Dassouli A."/>
            <person name="Noel B."/>
            <person name="Ranwez V."/>
            <person name="Vacherie B."/>
            <person name="Augagneur Y."/>
            <person name="Bres V."/>
            <person name="Duclos A."/>
            <person name="Randazzo S."/>
            <person name="Carcy B."/>
            <person name="Debierre-Grockiego F."/>
            <person name="Delbecq S."/>
            <person name="Moubri-Menage K."/>
            <person name="Shams-Eldin H."/>
            <person name="Usmani-Brown S."/>
            <person name="Bringaud F."/>
            <person name="Wincker P."/>
            <person name="Vivares C.P."/>
            <person name="Schwarz R.T."/>
            <person name="Schetters T.P."/>
            <person name="Krause P.J."/>
            <person name="Gorenflot A."/>
            <person name="Berry V."/>
            <person name="Barbe V."/>
            <person name="Ben Mamoun C."/>
        </authorList>
    </citation>
    <scope>NUCLEOTIDE SEQUENCE [LARGE SCALE GENOMIC DNA]</scope>
    <source>
        <strain evidence="2 3">RI</strain>
    </source>
</reference>
<protein>
    <submittedName>
        <fullName evidence="2">Uncharacterized protein</fullName>
    </submittedName>
</protein>
<dbReference type="RefSeq" id="XP_012648179.2">
    <property type="nucleotide sequence ID" value="XM_012792725.2"/>
</dbReference>
<dbReference type="AlphaFoldDB" id="A0A1R4AAD3"/>
<proteinExistence type="predicted"/>
<dbReference type="Proteomes" id="UP000002899">
    <property type="component" value="Chromosome II"/>
</dbReference>
<feature type="region of interest" description="Disordered" evidence="1">
    <location>
        <begin position="17"/>
        <end position="44"/>
    </location>
</feature>
<evidence type="ECO:0000256" key="1">
    <source>
        <dbReference type="SAM" id="MobiDB-lite"/>
    </source>
</evidence>
<dbReference type="KEGG" id="bmic:BMR1_02g02060"/>
<organism evidence="2 3">
    <name type="scientific">Babesia microti (strain RI)</name>
    <dbReference type="NCBI Taxonomy" id="1133968"/>
    <lineage>
        <taxon>Eukaryota</taxon>
        <taxon>Sar</taxon>
        <taxon>Alveolata</taxon>
        <taxon>Apicomplexa</taxon>
        <taxon>Aconoidasida</taxon>
        <taxon>Piroplasmida</taxon>
        <taxon>Babesiidae</taxon>
        <taxon>Babesia</taxon>
    </lineage>
</organism>
<keyword evidence="3" id="KW-1185">Reference proteome</keyword>
<gene>
    <name evidence="2" type="ORF">BMR1_02g02060</name>
</gene>
<dbReference type="VEuPathDB" id="PiroplasmaDB:BMR1_02g02060"/>
<accession>A0A1R4AAD3</accession>
<reference evidence="2 3" key="3">
    <citation type="journal article" date="2016" name="Sci. Rep.">
        <title>Genome-wide diversity and gene expression profiling of Babesia microti isolates identify polymorphic genes that mediate host-pathogen interactions.</title>
        <authorList>
            <person name="Silva J.C."/>
            <person name="Cornillot E."/>
            <person name="McCracken C."/>
            <person name="Usmani-Brown S."/>
            <person name="Dwivedi A."/>
            <person name="Ifeonu O.O."/>
            <person name="Crabtree J."/>
            <person name="Gotia H.T."/>
            <person name="Virji A.Z."/>
            <person name="Reynes C."/>
            <person name="Colinge J."/>
            <person name="Kumar V."/>
            <person name="Lawres L."/>
            <person name="Pazzi J.E."/>
            <person name="Pablo J.V."/>
            <person name="Hung C."/>
            <person name="Brancato J."/>
            <person name="Kumari P."/>
            <person name="Orvis J."/>
            <person name="Tretina K."/>
            <person name="Chibucos M."/>
            <person name="Ott S."/>
            <person name="Sadzewicz L."/>
            <person name="Sengamalay N."/>
            <person name="Shetty A.C."/>
            <person name="Su Q."/>
            <person name="Tallon L."/>
            <person name="Fraser C.M."/>
            <person name="Frutos R."/>
            <person name="Molina D.M."/>
            <person name="Krause P.J."/>
            <person name="Ben Mamoun C."/>
        </authorList>
    </citation>
    <scope>NUCLEOTIDE SEQUENCE [LARGE SCALE GENOMIC DNA]</scope>
    <source>
        <strain evidence="2 3">RI</strain>
    </source>
</reference>
<sequence>MIRKSLRSIVPKKHFDEQYSHTDPITTNKRRSINSNNNDSDGNRLKLEPNFDDGVIHIAGKDIFEFKCLLDKQSLVANVTHKGIPIIYHATQYRNQQFDTKQLKDMSLFTDVACVSHNSSYYDEMSCNSYIASLESLIEIDAINVIKRILVSSDDIWSLSPAKIADEIELNYRRPLSKVVKRMIECLAIGFTHEILLNMQINSISGVSGFIDGEIIKAQTAYTVKGSATDIAFDDVYDIEIESSHVDNNNYNSHHCSQISIKNKFKRHYCDMIIAWRVPINPVKYRNTTGDVDNIFTMLDPRELERVSRVNLSFQGKSKELILSKCYVKIINAINNIIDKSDLDDGIRDNLRYLALAITFQT</sequence>
<evidence type="ECO:0000313" key="2">
    <source>
        <dbReference type="EMBL" id="SJK85966.1"/>
    </source>
</evidence>
<evidence type="ECO:0000313" key="3">
    <source>
        <dbReference type="Proteomes" id="UP000002899"/>
    </source>
</evidence>
<name>A0A1R4AAD3_BABMR</name>
<dbReference type="EMBL" id="FO082872">
    <property type="protein sequence ID" value="SJK85966.1"/>
    <property type="molecule type" value="Genomic_DNA"/>
</dbReference>
<reference evidence="2 3" key="2">
    <citation type="journal article" date="2013" name="PLoS ONE">
        <title>Whole genome mapping and re-organization of the nuclear and mitochondrial genomes of Babesia microti isolates.</title>
        <authorList>
            <person name="Cornillot E."/>
            <person name="Dassouli A."/>
            <person name="Garg A."/>
            <person name="Pachikara N."/>
            <person name="Randazzo S."/>
            <person name="Depoix D."/>
            <person name="Carcy B."/>
            <person name="Delbecq S."/>
            <person name="Frutos R."/>
            <person name="Silva J.C."/>
            <person name="Sutton R."/>
            <person name="Krause P.J."/>
            <person name="Mamoun C.B."/>
        </authorList>
    </citation>
    <scope>NUCLEOTIDE SEQUENCE [LARGE SCALE GENOMIC DNA]</scope>
    <source>
        <strain evidence="2 3">RI</strain>
    </source>
</reference>
<dbReference type="GeneID" id="24424198"/>